<comment type="subcellular location">
    <subcellularLocation>
        <location evidence="1">Membrane</location>
        <topology evidence="1">Multi-pass membrane protein</topology>
    </subcellularLocation>
</comment>
<proteinExistence type="inferred from homology"/>
<evidence type="ECO:0000256" key="1">
    <source>
        <dbReference type="ARBA" id="ARBA00004141"/>
    </source>
</evidence>
<keyword evidence="8" id="KW-1185">Reference proteome</keyword>
<feature type="transmembrane region" description="Helical" evidence="6">
    <location>
        <begin position="30"/>
        <end position="48"/>
    </location>
</feature>
<evidence type="ECO:0000256" key="2">
    <source>
        <dbReference type="ARBA" id="ARBA00009012"/>
    </source>
</evidence>
<dbReference type="OrthoDB" id="28948at2157"/>
<evidence type="ECO:0000256" key="3">
    <source>
        <dbReference type="ARBA" id="ARBA00022692"/>
    </source>
</evidence>
<dbReference type="Proteomes" id="UP000002408">
    <property type="component" value="Chromosome"/>
</dbReference>
<organism evidence="7 8">
    <name type="scientific">Methanoregula boonei (strain DSM 21154 / JCM 14090 / 6A8)</name>
    <dbReference type="NCBI Taxonomy" id="456442"/>
    <lineage>
        <taxon>Archaea</taxon>
        <taxon>Methanobacteriati</taxon>
        <taxon>Methanobacteriota</taxon>
        <taxon>Stenosarchaea group</taxon>
        <taxon>Methanomicrobia</taxon>
        <taxon>Methanomicrobiales</taxon>
        <taxon>Methanoregulaceae</taxon>
        <taxon>Methanoregula</taxon>
    </lineage>
</organism>
<reference evidence="8" key="1">
    <citation type="journal article" date="2015" name="Microbiology">
        <title>Genome of Methanoregula boonei 6A8 reveals adaptations to oligotrophic peatland environments.</title>
        <authorList>
            <person name="Braeuer S."/>
            <person name="Cadillo-Quiroz H."/>
            <person name="Kyrpides N."/>
            <person name="Woyke T."/>
            <person name="Goodwin L."/>
            <person name="Detter C."/>
            <person name="Podell S."/>
            <person name="Yavitt J.B."/>
            <person name="Zinder S.H."/>
        </authorList>
    </citation>
    <scope>NUCLEOTIDE SEQUENCE [LARGE SCALE GENOMIC DNA]</scope>
    <source>
        <strain evidence="8">DSM 21154 / JCM 14090 / 6A8</strain>
    </source>
</reference>
<evidence type="ECO:0000313" key="7">
    <source>
        <dbReference type="EMBL" id="ABS56239.1"/>
    </source>
</evidence>
<feature type="transmembrane region" description="Helical" evidence="6">
    <location>
        <begin position="193"/>
        <end position="210"/>
    </location>
</feature>
<evidence type="ECO:0000313" key="8">
    <source>
        <dbReference type="Proteomes" id="UP000002408"/>
    </source>
</evidence>
<evidence type="ECO:0008006" key="9">
    <source>
        <dbReference type="Google" id="ProtNLM"/>
    </source>
</evidence>
<dbReference type="InterPro" id="IPR002794">
    <property type="entry name" value="DUF92_TMEM19"/>
</dbReference>
<keyword evidence="5 6" id="KW-0472">Membrane</keyword>
<evidence type="ECO:0000256" key="5">
    <source>
        <dbReference type="ARBA" id="ARBA00023136"/>
    </source>
</evidence>
<feature type="transmembrane region" description="Helical" evidence="6">
    <location>
        <begin position="98"/>
        <end position="116"/>
    </location>
</feature>
<dbReference type="KEGG" id="mbn:Mboo_1722"/>
<dbReference type="eggNOG" id="arCOG02245">
    <property type="taxonomic scope" value="Archaea"/>
</dbReference>
<dbReference type="GO" id="GO:0016020">
    <property type="term" value="C:membrane"/>
    <property type="evidence" value="ECO:0007669"/>
    <property type="project" value="UniProtKB-SubCell"/>
</dbReference>
<keyword evidence="4 6" id="KW-1133">Transmembrane helix</keyword>
<evidence type="ECO:0000256" key="4">
    <source>
        <dbReference type="ARBA" id="ARBA00022989"/>
    </source>
</evidence>
<feature type="transmembrane region" description="Helical" evidence="6">
    <location>
        <begin position="254"/>
        <end position="271"/>
    </location>
</feature>
<feature type="transmembrane region" description="Helical" evidence="6">
    <location>
        <begin position="326"/>
        <end position="343"/>
    </location>
</feature>
<accession>A7I928</accession>
<dbReference type="HOGENOM" id="CLU_055956_0_0_2"/>
<dbReference type="RefSeq" id="WP_012107287.1">
    <property type="nucleotide sequence ID" value="NC_009712.1"/>
</dbReference>
<feature type="transmembrane region" description="Helical" evidence="6">
    <location>
        <begin position="7"/>
        <end position="24"/>
    </location>
</feature>
<sequence precursor="true">MAKQRGLGYAAALTGGAILAGPYVQSLWSPWLMALIIILFSLILWRFFDLKYFAYVFCILSGLYAVNLLPFLVLATTMAMIALGELVFQSGTDDLNTYFYYIVSTAWAGVLVMVYLHENAILMIIFGIIAAVLLKVILLKYEDSLVLEGVGIAMTMYLIKELNYTANIEIVLVAVVIAFVFGYFAFRAKTADLSGLFSIALVGVILLVFADATWLLVMLTFFILGSVCTRYKFEYKKQIGVEQGKSGARGYRNVFANGIVACAAAVLYGVFVQPVFIVMYVGCVATAAADTMASEIGVTGGIPYMITTLRKVPIGTNGGVSVKGEAVCVLGSLVVSLVALGFHLITPSMAVICTITGFVGTNLDSLVGALLENKGFLGNAGTNFLATLGGGLFAVALYWIFITHGIVW</sequence>
<dbReference type="AlphaFoldDB" id="A7I928"/>
<dbReference type="EMBL" id="CP000780">
    <property type="protein sequence ID" value="ABS56239.1"/>
    <property type="molecule type" value="Genomic_DNA"/>
</dbReference>
<keyword evidence="3 6" id="KW-0812">Transmembrane</keyword>
<dbReference type="STRING" id="456442.Mboo_1722"/>
<dbReference type="PANTHER" id="PTHR13353:SF5">
    <property type="entry name" value="TRANSMEMBRANE PROTEIN 19"/>
    <property type="match status" value="1"/>
</dbReference>
<feature type="transmembrane region" description="Helical" evidence="6">
    <location>
        <begin position="121"/>
        <end position="139"/>
    </location>
</feature>
<dbReference type="PANTHER" id="PTHR13353">
    <property type="entry name" value="TRANSMEMBRANE PROTEIN 19"/>
    <property type="match status" value="1"/>
</dbReference>
<comment type="similarity">
    <text evidence="2">Belongs to the TMEM19 family.</text>
</comment>
<feature type="transmembrane region" description="Helical" evidence="6">
    <location>
        <begin position="383"/>
        <end position="402"/>
    </location>
</feature>
<feature type="transmembrane region" description="Helical" evidence="6">
    <location>
        <begin position="55"/>
        <end position="83"/>
    </location>
</feature>
<protein>
    <recommendedName>
        <fullName evidence="9">TIGR00297 family protein</fullName>
    </recommendedName>
</protein>
<evidence type="ECO:0000256" key="6">
    <source>
        <dbReference type="SAM" id="Phobius"/>
    </source>
</evidence>
<dbReference type="Pfam" id="PF01940">
    <property type="entry name" value="DUF92"/>
    <property type="match status" value="1"/>
</dbReference>
<feature type="transmembrane region" description="Helical" evidence="6">
    <location>
        <begin position="216"/>
        <end position="233"/>
    </location>
</feature>
<feature type="transmembrane region" description="Helical" evidence="6">
    <location>
        <begin position="349"/>
        <end position="371"/>
    </location>
</feature>
<feature type="transmembrane region" description="Helical" evidence="6">
    <location>
        <begin position="164"/>
        <end position="186"/>
    </location>
</feature>
<gene>
    <name evidence="7" type="ordered locus">Mboo_1722</name>
</gene>
<feature type="transmembrane region" description="Helical" evidence="6">
    <location>
        <begin position="277"/>
        <end position="306"/>
    </location>
</feature>
<dbReference type="GeneID" id="5411733"/>
<name>A7I928_METB6</name>